<evidence type="ECO:0000313" key="1">
    <source>
        <dbReference type="EMBL" id="PWA76095.1"/>
    </source>
</evidence>
<name>A0A2U1NRF6_ARTAN</name>
<gene>
    <name evidence="1" type="ORF">CTI12_AA130300</name>
</gene>
<proteinExistence type="predicted"/>
<protein>
    <submittedName>
        <fullName evidence="1">Uncharacterized protein</fullName>
    </submittedName>
</protein>
<evidence type="ECO:0000313" key="2">
    <source>
        <dbReference type="Proteomes" id="UP000245207"/>
    </source>
</evidence>
<organism evidence="1 2">
    <name type="scientific">Artemisia annua</name>
    <name type="common">Sweet wormwood</name>
    <dbReference type="NCBI Taxonomy" id="35608"/>
    <lineage>
        <taxon>Eukaryota</taxon>
        <taxon>Viridiplantae</taxon>
        <taxon>Streptophyta</taxon>
        <taxon>Embryophyta</taxon>
        <taxon>Tracheophyta</taxon>
        <taxon>Spermatophyta</taxon>
        <taxon>Magnoliopsida</taxon>
        <taxon>eudicotyledons</taxon>
        <taxon>Gunneridae</taxon>
        <taxon>Pentapetalae</taxon>
        <taxon>asterids</taxon>
        <taxon>campanulids</taxon>
        <taxon>Asterales</taxon>
        <taxon>Asteraceae</taxon>
        <taxon>Asteroideae</taxon>
        <taxon>Anthemideae</taxon>
        <taxon>Artemisiinae</taxon>
        <taxon>Artemisia</taxon>
    </lineage>
</organism>
<reference evidence="1 2" key="1">
    <citation type="journal article" date="2018" name="Mol. Plant">
        <title>The genome of Artemisia annua provides insight into the evolution of Asteraceae family and artemisinin biosynthesis.</title>
        <authorList>
            <person name="Shen Q."/>
            <person name="Zhang L."/>
            <person name="Liao Z."/>
            <person name="Wang S."/>
            <person name="Yan T."/>
            <person name="Shi P."/>
            <person name="Liu M."/>
            <person name="Fu X."/>
            <person name="Pan Q."/>
            <person name="Wang Y."/>
            <person name="Lv Z."/>
            <person name="Lu X."/>
            <person name="Zhang F."/>
            <person name="Jiang W."/>
            <person name="Ma Y."/>
            <person name="Chen M."/>
            <person name="Hao X."/>
            <person name="Li L."/>
            <person name="Tang Y."/>
            <person name="Lv G."/>
            <person name="Zhou Y."/>
            <person name="Sun X."/>
            <person name="Brodelius P.E."/>
            <person name="Rose J.K.C."/>
            <person name="Tang K."/>
        </authorList>
    </citation>
    <scope>NUCLEOTIDE SEQUENCE [LARGE SCALE GENOMIC DNA]</scope>
    <source>
        <strain evidence="2">cv. Huhao1</strain>
        <tissue evidence="1">Leaf</tissue>
    </source>
</reference>
<sequence>MSSDPNWAYNSLPDYTMGPLVAPTAEAQELAVLRYEISDLKNKYASACSSYTHVAEELEKYRQQEASMISTIQLFQGEKERVDNELAWVMREAIPRMVVRVLQSEEFDREMLKVQGVMIELGRQLGRQEAQGLTLSMSNDGGHVNLDTTMMEEISRGVSGLTKERWVVIDDIIKAPELSYGLLRYVLRHGEGGEGPSQVA</sequence>
<accession>A0A2U1NRF6</accession>
<dbReference type="AlphaFoldDB" id="A0A2U1NRF6"/>
<keyword evidence="2" id="KW-1185">Reference proteome</keyword>
<dbReference type="EMBL" id="PKPP01002316">
    <property type="protein sequence ID" value="PWA76095.1"/>
    <property type="molecule type" value="Genomic_DNA"/>
</dbReference>
<dbReference type="Proteomes" id="UP000245207">
    <property type="component" value="Unassembled WGS sequence"/>
</dbReference>
<comment type="caution">
    <text evidence="1">The sequence shown here is derived from an EMBL/GenBank/DDBJ whole genome shotgun (WGS) entry which is preliminary data.</text>
</comment>